<reference evidence="2 3" key="1">
    <citation type="journal article" date="2023" name="Int. J. Syst. Evol. Microbiol.">
        <title>Arthrobacter mangrovi sp. nov., an actinobacterium isolated from the rhizosphere of a mangrove.</title>
        <authorList>
            <person name="Hamada M."/>
            <person name="Saitou S."/>
            <person name="Enomoto N."/>
            <person name="Nanri K."/>
            <person name="Hidaka K."/>
            <person name="Miura T."/>
            <person name="Tamura T."/>
        </authorList>
    </citation>
    <scope>NUCLEOTIDE SEQUENCE [LARGE SCALE GENOMIC DNA]</scope>
    <source>
        <strain evidence="2 3">NBRC 112813</strain>
    </source>
</reference>
<dbReference type="Proteomes" id="UP001209654">
    <property type="component" value="Unassembled WGS sequence"/>
</dbReference>
<dbReference type="EMBL" id="BRVS01000016">
    <property type="protein sequence ID" value="GLB68366.1"/>
    <property type="molecule type" value="Genomic_DNA"/>
</dbReference>
<keyword evidence="1" id="KW-0812">Transmembrane</keyword>
<protein>
    <recommendedName>
        <fullName evidence="4">Multidrug ABC transporter ATPase</fullName>
    </recommendedName>
</protein>
<name>A0ABQ5MWN0_9MICC</name>
<comment type="caution">
    <text evidence="2">The sequence shown here is derived from an EMBL/GenBank/DDBJ whole genome shotgun (WGS) entry which is preliminary data.</text>
</comment>
<keyword evidence="1" id="KW-0472">Membrane</keyword>
<proteinExistence type="predicted"/>
<feature type="transmembrane region" description="Helical" evidence="1">
    <location>
        <begin position="21"/>
        <end position="51"/>
    </location>
</feature>
<sequence length="86" mass="8895">MGMSGHAPVPPPGRSSEAGKLLVTVILLAAVISAAGIVSLAVILVGALFGAETWPGFVGIAWVGFPVAFLLMAAMVIRNIRRRRSL</sequence>
<evidence type="ECO:0000313" key="3">
    <source>
        <dbReference type="Proteomes" id="UP001209654"/>
    </source>
</evidence>
<evidence type="ECO:0000256" key="1">
    <source>
        <dbReference type="SAM" id="Phobius"/>
    </source>
</evidence>
<keyword evidence="1" id="KW-1133">Transmembrane helix</keyword>
<keyword evidence="3" id="KW-1185">Reference proteome</keyword>
<feature type="transmembrane region" description="Helical" evidence="1">
    <location>
        <begin position="57"/>
        <end position="77"/>
    </location>
</feature>
<evidence type="ECO:0000313" key="2">
    <source>
        <dbReference type="EMBL" id="GLB68366.1"/>
    </source>
</evidence>
<organism evidence="2 3">
    <name type="scientific">Arthrobacter mangrovi</name>
    <dbReference type="NCBI Taxonomy" id="2966350"/>
    <lineage>
        <taxon>Bacteria</taxon>
        <taxon>Bacillati</taxon>
        <taxon>Actinomycetota</taxon>
        <taxon>Actinomycetes</taxon>
        <taxon>Micrococcales</taxon>
        <taxon>Micrococcaceae</taxon>
        <taxon>Arthrobacter</taxon>
    </lineage>
</organism>
<gene>
    <name evidence="2" type="ORF">AHIS1636_28080</name>
</gene>
<accession>A0ABQ5MWN0</accession>
<evidence type="ECO:0008006" key="4">
    <source>
        <dbReference type="Google" id="ProtNLM"/>
    </source>
</evidence>